<organism evidence="2 3">
    <name type="scientific">Kordia algicida OT-1</name>
    <dbReference type="NCBI Taxonomy" id="391587"/>
    <lineage>
        <taxon>Bacteria</taxon>
        <taxon>Pseudomonadati</taxon>
        <taxon>Bacteroidota</taxon>
        <taxon>Flavobacteriia</taxon>
        <taxon>Flavobacteriales</taxon>
        <taxon>Flavobacteriaceae</taxon>
        <taxon>Kordia</taxon>
    </lineage>
</organism>
<gene>
    <name evidence="2" type="ORF">KAOT1_13247</name>
</gene>
<accession>A9DJU2</accession>
<sequence>MLFQHIIKKAENNPKKLFLIDGLGALLSAFLVGFVLVQFKDYFGMPANTLYLLAAFPIVFVFFDMYCYLKKHKKTGIFLKMIALLNLQYCMVSMGFAFYHKDTLTTLGWTYIFVEILILLLLSAFEFTVGKRLTRTS</sequence>
<dbReference type="STRING" id="391587.KAOT1_13247"/>
<reference evidence="2 3" key="1">
    <citation type="journal article" date="2011" name="J. Bacteriol.">
        <title>Genome sequence of the algicidal bacterium Kordia algicida OT-1.</title>
        <authorList>
            <person name="Lee H.S."/>
            <person name="Kang S.G."/>
            <person name="Kwon K.K."/>
            <person name="Lee J.H."/>
            <person name="Kim S.J."/>
        </authorList>
    </citation>
    <scope>NUCLEOTIDE SEQUENCE [LARGE SCALE GENOMIC DNA]</scope>
    <source>
        <strain evidence="2 3">OT-1</strain>
    </source>
</reference>
<dbReference type="AlphaFoldDB" id="A9DJU2"/>
<protein>
    <submittedName>
        <fullName evidence="2">Uncharacterized protein</fullName>
    </submittedName>
</protein>
<proteinExistence type="predicted"/>
<dbReference type="OrthoDB" id="680984at2"/>
<feature type="transmembrane region" description="Helical" evidence="1">
    <location>
        <begin position="81"/>
        <end position="99"/>
    </location>
</feature>
<evidence type="ECO:0000256" key="1">
    <source>
        <dbReference type="SAM" id="Phobius"/>
    </source>
</evidence>
<name>A9DJU2_9FLAO</name>
<evidence type="ECO:0000313" key="3">
    <source>
        <dbReference type="Proteomes" id="UP000002945"/>
    </source>
</evidence>
<dbReference type="eggNOG" id="ENOG5032W6R">
    <property type="taxonomic scope" value="Bacteria"/>
</dbReference>
<keyword evidence="1" id="KW-0472">Membrane</keyword>
<evidence type="ECO:0000313" key="2">
    <source>
        <dbReference type="EMBL" id="EDP98185.1"/>
    </source>
</evidence>
<keyword evidence="1" id="KW-0812">Transmembrane</keyword>
<dbReference type="HOGENOM" id="CLU_137829_0_0_10"/>
<feature type="transmembrane region" description="Helical" evidence="1">
    <location>
        <begin position="111"/>
        <end position="129"/>
    </location>
</feature>
<keyword evidence="1" id="KW-1133">Transmembrane helix</keyword>
<feature type="transmembrane region" description="Helical" evidence="1">
    <location>
        <begin position="17"/>
        <end position="37"/>
    </location>
</feature>
<feature type="transmembrane region" description="Helical" evidence="1">
    <location>
        <begin position="49"/>
        <end position="69"/>
    </location>
</feature>
<dbReference type="Proteomes" id="UP000002945">
    <property type="component" value="Unassembled WGS sequence"/>
</dbReference>
<comment type="caution">
    <text evidence="2">The sequence shown here is derived from an EMBL/GenBank/DDBJ whole genome shotgun (WGS) entry which is preliminary data.</text>
</comment>
<keyword evidence="3" id="KW-1185">Reference proteome</keyword>
<dbReference type="EMBL" id="ABIB01000001">
    <property type="protein sequence ID" value="EDP98185.1"/>
    <property type="molecule type" value="Genomic_DNA"/>
</dbReference>
<dbReference type="RefSeq" id="WP_007095198.1">
    <property type="nucleotide sequence ID" value="NZ_CP142125.1"/>
</dbReference>